<comment type="caution">
    <text evidence="2">The sequence shown here is derived from an EMBL/GenBank/DDBJ whole genome shotgun (WGS) entry which is preliminary data.</text>
</comment>
<organism evidence="2 3">
    <name type="scientific">Candidatus Curtissbacteria bacterium RIFOXYA1_FULL_41_14</name>
    <dbReference type="NCBI Taxonomy" id="1797737"/>
    <lineage>
        <taxon>Bacteria</taxon>
        <taxon>Candidatus Curtissiibacteriota</taxon>
    </lineage>
</organism>
<dbReference type="Proteomes" id="UP000176751">
    <property type="component" value="Unassembled WGS sequence"/>
</dbReference>
<gene>
    <name evidence="2" type="ORF">A2196_01620</name>
</gene>
<evidence type="ECO:0000256" key="1">
    <source>
        <dbReference type="SAM" id="MobiDB-lite"/>
    </source>
</evidence>
<reference evidence="2 3" key="1">
    <citation type="journal article" date="2016" name="Nat. Commun.">
        <title>Thousands of microbial genomes shed light on interconnected biogeochemical processes in an aquifer system.</title>
        <authorList>
            <person name="Anantharaman K."/>
            <person name="Brown C.T."/>
            <person name="Hug L.A."/>
            <person name="Sharon I."/>
            <person name="Castelle C.J."/>
            <person name="Probst A.J."/>
            <person name="Thomas B.C."/>
            <person name="Singh A."/>
            <person name="Wilkins M.J."/>
            <person name="Karaoz U."/>
            <person name="Brodie E.L."/>
            <person name="Williams K.H."/>
            <person name="Hubbard S.S."/>
            <person name="Banfield J.F."/>
        </authorList>
    </citation>
    <scope>NUCLEOTIDE SEQUENCE [LARGE SCALE GENOMIC DNA]</scope>
</reference>
<evidence type="ECO:0000313" key="3">
    <source>
        <dbReference type="Proteomes" id="UP000176751"/>
    </source>
</evidence>
<sequence>MDDGGSIVSDVAEAAAHVGGSLLGEIKKIGQTATSQMTGSQSQTPTADDVAKLQKNEQEFKKDAIPEVQARIQAIYAEYAAKKKKEQMMAEQQTEAVEEQKQELNEAKKQQIDQSNPAIAKNRAEIKNYGAE</sequence>
<evidence type="ECO:0000313" key="2">
    <source>
        <dbReference type="EMBL" id="OGE02508.1"/>
    </source>
</evidence>
<dbReference type="STRING" id="1797737.A2196_01620"/>
<accession>A0A1F5HEG9</accession>
<dbReference type="AlphaFoldDB" id="A0A1F5HEG9"/>
<protein>
    <submittedName>
        <fullName evidence="2">Uncharacterized protein</fullName>
    </submittedName>
</protein>
<proteinExistence type="predicted"/>
<feature type="compositionally biased region" description="Basic and acidic residues" evidence="1">
    <location>
        <begin position="98"/>
        <end position="111"/>
    </location>
</feature>
<dbReference type="EMBL" id="MFCA01000013">
    <property type="protein sequence ID" value="OGE02508.1"/>
    <property type="molecule type" value="Genomic_DNA"/>
</dbReference>
<name>A0A1F5HEG9_9BACT</name>
<feature type="region of interest" description="Disordered" evidence="1">
    <location>
        <begin position="89"/>
        <end position="132"/>
    </location>
</feature>